<keyword evidence="1" id="KW-0812">Transmembrane</keyword>
<dbReference type="InterPro" id="IPR009936">
    <property type="entry name" value="DUF1468"/>
</dbReference>
<organism evidence="3 4">
    <name type="scientific">Oricola thermophila</name>
    <dbReference type="NCBI Taxonomy" id="2742145"/>
    <lineage>
        <taxon>Bacteria</taxon>
        <taxon>Pseudomonadati</taxon>
        <taxon>Pseudomonadota</taxon>
        <taxon>Alphaproteobacteria</taxon>
        <taxon>Hyphomicrobiales</taxon>
        <taxon>Ahrensiaceae</taxon>
        <taxon>Oricola</taxon>
    </lineage>
</organism>
<dbReference type="RefSeq" id="WP_175276916.1">
    <property type="nucleotide sequence ID" value="NZ_CP054836.1"/>
</dbReference>
<accession>A0A6N1VDU8</accession>
<feature type="transmembrane region" description="Helical" evidence="1">
    <location>
        <begin position="41"/>
        <end position="62"/>
    </location>
</feature>
<dbReference type="KEGG" id="orm:HTY61_11470"/>
<dbReference type="EMBL" id="CP054836">
    <property type="protein sequence ID" value="QKV19024.1"/>
    <property type="molecule type" value="Genomic_DNA"/>
</dbReference>
<keyword evidence="1" id="KW-1133">Transmembrane helix</keyword>
<evidence type="ECO:0000259" key="2">
    <source>
        <dbReference type="Pfam" id="PF07331"/>
    </source>
</evidence>
<sequence length="149" mass="15080">MTVNKSNMAGGGILTAVGLLVTAQAVSYGLGNLRSIGPGLFPLVSGIALTLLGLGLVLASLLGGQQDELPVRQIRWHAALSVFGGLLAWAVLTPSFGLVPGTVALVLAASFAAGRPRPSLLLGLIVVLCGAGYLLFVKGLGLTLAAFKY</sequence>
<keyword evidence="4" id="KW-1185">Reference proteome</keyword>
<keyword evidence="1" id="KW-0472">Membrane</keyword>
<evidence type="ECO:0000313" key="3">
    <source>
        <dbReference type="EMBL" id="QKV19024.1"/>
    </source>
</evidence>
<reference evidence="3 4" key="1">
    <citation type="submission" date="2020-06" db="EMBL/GenBank/DDBJ databases">
        <title>Oricola thermophila sp. nov. isolated from a tidal sediments.</title>
        <authorList>
            <person name="Kwon K.K."/>
            <person name="Yang S.-H."/>
            <person name="Park M.-J."/>
        </authorList>
    </citation>
    <scope>NUCLEOTIDE SEQUENCE [LARGE SCALE GENOMIC DNA]</scope>
    <source>
        <strain evidence="3 4">MEBiC13590</strain>
    </source>
</reference>
<dbReference type="Pfam" id="PF07331">
    <property type="entry name" value="TctB"/>
    <property type="match status" value="1"/>
</dbReference>
<name>A0A6N1VDU8_9HYPH</name>
<gene>
    <name evidence="3" type="ORF">HTY61_11470</name>
</gene>
<proteinExistence type="predicted"/>
<dbReference type="Proteomes" id="UP000509367">
    <property type="component" value="Chromosome"/>
</dbReference>
<evidence type="ECO:0000313" key="4">
    <source>
        <dbReference type="Proteomes" id="UP000509367"/>
    </source>
</evidence>
<feature type="domain" description="DUF1468" evidence="2">
    <location>
        <begin position="11"/>
        <end position="144"/>
    </location>
</feature>
<feature type="transmembrane region" description="Helical" evidence="1">
    <location>
        <begin position="121"/>
        <end position="147"/>
    </location>
</feature>
<dbReference type="AlphaFoldDB" id="A0A6N1VDU8"/>
<protein>
    <submittedName>
        <fullName evidence="3">Tripartite tricarboxylate transporter TctB family protein</fullName>
    </submittedName>
</protein>
<evidence type="ECO:0000256" key="1">
    <source>
        <dbReference type="SAM" id="Phobius"/>
    </source>
</evidence>